<dbReference type="Pfam" id="PF07883">
    <property type="entry name" value="Cupin_2"/>
    <property type="match status" value="1"/>
</dbReference>
<dbReference type="PANTHER" id="PTHR35848">
    <property type="entry name" value="OXALATE-BINDING PROTEIN"/>
    <property type="match status" value="1"/>
</dbReference>
<dbReference type="InterPro" id="IPR013096">
    <property type="entry name" value="Cupin_2"/>
</dbReference>
<dbReference type="Gene3D" id="2.60.120.10">
    <property type="entry name" value="Jelly Rolls"/>
    <property type="match status" value="1"/>
</dbReference>
<dbReference type="GO" id="GO:0046872">
    <property type="term" value="F:metal ion binding"/>
    <property type="evidence" value="ECO:0007669"/>
    <property type="project" value="UniProtKB-KW"/>
</dbReference>
<evidence type="ECO:0000313" key="4">
    <source>
        <dbReference type="Proteomes" id="UP000075578"/>
    </source>
</evidence>
<dbReference type="PANTHER" id="PTHR35848:SF6">
    <property type="entry name" value="CUPIN TYPE-2 DOMAIN-CONTAINING PROTEIN"/>
    <property type="match status" value="1"/>
</dbReference>
<dbReference type="EMBL" id="LNGD01000008">
    <property type="protein sequence ID" value="KYC53953.1"/>
    <property type="molecule type" value="Genomic_DNA"/>
</dbReference>
<protein>
    <recommendedName>
        <fullName evidence="2">Cupin type-2 domain-containing protein</fullName>
    </recommendedName>
</protein>
<sequence>MIFHKNISEIKINKIEADDAKGVHLTTLIGESQGAKNFFMRLMRIEKNGFSPYHKHSWEHENFILNGEGILKTEEEDIPVKKGDIIYIPPNELHCYINKGEGDLEIICLIPSML</sequence>
<dbReference type="InterPro" id="IPR051610">
    <property type="entry name" value="GPI/OXD"/>
</dbReference>
<organism evidence="3 4">
    <name type="scientific">Candidatus Methanofastidiosum methylothiophilum</name>
    <dbReference type="NCBI Taxonomy" id="1705564"/>
    <lineage>
        <taxon>Archaea</taxon>
        <taxon>Methanobacteriati</taxon>
        <taxon>Methanobacteriota</taxon>
        <taxon>Stenosarchaea group</taxon>
        <taxon>Candidatus Methanofastidiosia</taxon>
        <taxon>Candidatus Methanofastidiosales</taxon>
        <taxon>Candidatus Methanofastidiosaceae</taxon>
        <taxon>Candidatus Methanofastidiosum</taxon>
    </lineage>
</organism>
<dbReference type="CDD" id="cd02222">
    <property type="entry name" value="cupin_TM1459-like"/>
    <property type="match status" value="1"/>
</dbReference>
<dbReference type="SUPFAM" id="SSF51182">
    <property type="entry name" value="RmlC-like cupins"/>
    <property type="match status" value="1"/>
</dbReference>
<dbReference type="Proteomes" id="UP000075578">
    <property type="component" value="Unassembled WGS sequence"/>
</dbReference>
<dbReference type="AlphaFoldDB" id="A0A150J9L3"/>
<evidence type="ECO:0000259" key="2">
    <source>
        <dbReference type="Pfam" id="PF07883"/>
    </source>
</evidence>
<evidence type="ECO:0000313" key="3">
    <source>
        <dbReference type="EMBL" id="KYC53953.1"/>
    </source>
</evidence>
<accession>A0A150J9L3</accession>
<dbReference type="InterPro" id="IPR014710">
    <property type="entry name" value="RmlC-like_jellyroll"/>
</dbReference>
<reference evidence="3 4" key="1">
    <citation type="journal article" date="2016" name="ISME J.">
        <title>Chasing the elusive Euryarchaeota class WSA2: genomes reveal a uniquely fastidious methyl-reducing methanogen.</title>
        <authorList>
            <person name="Nobu M.K."/>
            <person name="Narihiro T."/>
            <person name="Kuroda K."/>
            <person name="Mei R."/>
            <person name="Liu W.T."/>
        </authorList>
    </citation>
    <scope>NUCLEOTIDE SEQUENCE [LARGE SCALE GENOMIC DNA]</scope>
    <source>
        <strain evidence="3">U1lsi0528_Bin089</strain>
    </source>
</reference>
<feature type="domain" description="Cupin type-2" evidence="2">
    <location>
        <begin position="42"/>
        <end position="109"/>
    </location>
</feature>
<proteinExistence type="predicted"/>
<dbReference type="InterPro" id="IPR011051">
    <property type="entry name" value="RmlC_Cupin_sf"/>
</dbReference>
<name>A0A150J9L3_9EURY</name>
<keyword evidence="1" id="KW-0479">Metal-binding</keyword>
<comment type="caution">
    <text evidence="3">The sequence shown here is derived from an EMBL/GenBank/DDBJ whole genome shotgun (WGS) entry which is preliminary data.</text>
</comment>
<gene>
    <name evidence="3" type="ORF">AMQ74_00275</name>
</gene>
<evidence type="ECO:0000256" key="1">
    <source>
        <dbReference type="ARBA" id="ARBA00022723"/>
    </source>
</evidence>